<feature type="compositionally biased region" description="Low complexity" evidence="1">
    <location>
        <begin position="523"/>
        <end position="545"/>
    </location>
</feature>
<dbReference type="GeneID" id="6084909"/>
<gene>
    <name evidence="2" type="ORF">LACBIDRAFT_334497</name>
</gene>
<dbReference type="EMBL" id="DS547154">
    <property type="protein sequence ID" value="EDR00068.1"/>
    <property type="molecule type" value="Genomic_DNA"/>
</dbReference>
<feature type="region of interest" description="Disordered" evidence="1">
    <location>
        <begin position="593"/>
        <end position="624"/>
    </location>
</feature>
<feature type="region of interest" description="Disordered" evidence="1">
    <location>
        <begin position="254"/>
        <end position="433"/>
    </location>
</feature>
<feature type="compositionally biased region" description="Basic and acidic residues" evidence="1">
    <location>
        <begin position="777"/>
        <end position="789"/>
    </location>
</feature>
<dbReference type="HOGENOM" id="CLU_230888_0_0_1"/>
<feature type="compositionally biased region" description="Acidic residues" evidence="1">
    <location>
        <begin position="276"/>
        <end position="301"/>
    </location>
</feature>
<dbReference type="SUPFAM" id="SSF52047">
    <property type="entry name" value="RNI-like"/>
    <property type="match status" value="1"/>
</dbReference>
<dbReference type="RefSeq" id="XP_001889274.1">
    <property type="nucleotide sequence ID" value="XM_001889239.1"/>
</dbReference>
<feature type="region of interest" description="Disordered" evidence="1">
    <location>
        <begin position="210"/>
        <end position="236"/>
    </location>
</feature>
<feature type="region of interest" description="Disordered" evidence="1">
    <location>
        <begin position="457"/>
        <end position="581"/>
    </location>
</feature>
<keyword evidence="3" id="KW-1185">Reference proteome</keyword>
<feature type="compositionally biased region" description="Acidic residues" evidence="1">
    <location>
        <begin position="921"/>
        <end position="936"/>
    </location>
</feature>
<evidence type="ECO:0000313" key="3">
    <source>
        <dbReference type="Proteomes" id="UP000001194"/>
    </source>
</evidence>
<organism evidence="3">
    <name type="scientific">Laccaria bicolor (strain S238N-H82 / ATCC MYA-4686)</name>
    <name type="common">Bicoloured deceiver</name>
    <name type="synonym">Laccaria laccata var. bicolor</name>
    <dbReference type="NCBI Taxonomy" id="486041"/>
    <lineage>
        <taxon>Eukaryota</taxon>
        <taxon>Fungi</taxon>
        <taxon>Dikarya</taxon>
        <taxon>Basidiomycota</taxon>
        <taxon>Agaricomycotina</taxon>
        <taxon>Agaricomycetes</taxon>
        <taxon>Agaricomycetidae</taxon>
        <taxon>Agaricales</taxon>
        <taxon>Agaricineae</taxon>
        <taxon>Hydnangiaceae</taxon>
        <taxon>Laccaria</taxon>
    </lineage>
</organism>
<feature type="compositionally biased region" description="Acidic residues" evidence="1">
    <location>
        <begin position="732"/>
        <end position="744"/>
    </location>
</feature>
<reference evidence="2 3" key="1">
    <citation type="journal article" date="2008" name="Nature">
        <title>The genome of Laccaria bicolor provides insights into mycorrhizal symbiosis.</title>
        <authorList>
            <person name="Martin F."/>
            <person name="Aerts A."/>
            <person name="Ahren D."/>
            <person name="Brun A."/>
            <person name="Danchin E.G.J."/>
            <person name="Duchaussoy F."/>
            <person name="Gibon J."/>
            <person name="Kohler A."/>
            <person name="Lindquist E."/>
            <person name="Pereda V."/>
            <person name="Salamov A."/>
            <person name="Shapiro H.J."/>
            <person name="Wuyts J."/>
            <person name="Blaudez D."/>
            <person name="Buee M."/>
            <person name="Brokstein P."/>
            <person name="Canbaeck B."/>
            <person name="Cohen D."/>
            <person name="Courty P.E."/>
            <person name="Coutinho P.M."/>
            <person name="Delaruelle C."/>
            <person name="Detter J.C."/>
            <person name="Deveau A."/>
            <person name="DiFazio S."/>
            <person name="Duplessis S."/>
            <person name="Fraissinet-Tachet L."/>
            <person name="Lucic E."/>
            <person name="Frey-Klett P."/>
            <person name="Fourrey C."/>
            <person name="Feussner I."/>
            <person name="Gay G."/>
            <person name="Grimwood J."/>
            <person name="Hoegger P.J."/>
            <person name="Jain P."/>
            <person name="Kilaru S."/>
            <person name="Labbe J."/>
            <person name="Lin Y.C."/>
            <person name="Legue V."/>
            <person name="Le Tacon F."/>
            <person name="Marmeisse R."/>
            <person name="Melayah D."/>
            <person name="Montanini B."/>
            <person name="Muratet M."/>
            <person name="Nehls U."/>
            <person name="Niculita-Hirzel H."/>
            <person name="Oudot-Le Secq M.P."/>
            <person name="Peter M."/>
            <person name="Quesneville H."/>
            <person name="Rajashekar B."/>
            <person name="Reich M."/>
            <person name="Rouhier N."/>
            <person name="Schmutz J."/>
            <person name="Yin T."/>
            <person name="Chalot M."/>
            <person name="Henrissat B."/>
            <person name="Kuees U."/>
            <person name="Lucas S."/>
            <person name="Van de Peer Y."/>
            <person name="Podila G.K."/>
            <person name="Polle A."/>
            <person name="Pukkila P.J."/>
            <person name="Richardson P.M."/>
            <person name="Rouze P."/>
            <person name="Sanders I.R."/>
            <person name="Stajich J.E."/>
            <person name="Tunlid A."/>
            <person name="Tuskan G."/>
            <person name="Grigoriev I.V."/>
        </authorList>
    </citation>
    <scope>NUCLEOTIDE SEQUENCE [LARGE SCALE GENOMIC DNA]</scope>
    <source>
        <strain evidence="3">S238N-H82 / ATCC MYA-4686</strain>
    </source>
</reference>
<protein>
    <submittedName>
        <fullName evidence="2">Predicted protein</fullName>
    </submittedName>
</protein>
<feature type="compositionally biased region" description="Acidic residues" evidence="1">
    <location>
        <begin position="361"/>
        <end position="376"/>
    </location>
</feature>
<dbReference type="Proteomes" id="UP000001194">
    <property type="component" value="Unassembled WGS sequence"/>
</dbReference>
<sequence>MATMDTSGFSQVGRYGTISLMKRHEPNTVVTAFGVDSEELTFGRDPGCSVRLYYPEAFLVVLGEAGLFIDGCKVYPNNPAAGSLMTIPLTNNSELEIHYKRFRFSYPPKDLRATLMASPAPPRNRALRLSMIQSAQVFTPRPSKDPRENLRVLQSPLKNTFKSFSKPSSLSRPPLNAPEEEGEIVLVDGNHPLVVEEERDLVILEDVEVQPPAPPVPPQYQAPPQTPQRKRSLSRNTLHRAVLIRSAQRAVLRAEKEREEEEEEMEVLGAVAANVEESDEEADQSGEEEYTDEDEDEEESEQQTTAQKSLWRKSLERIWPFGSSSGAEDEVDLMVYLKDDGAESNSDSDSETEHTPINEIPQDDEQDDAEMEEEENLAPLPTVPMQTPARRVLGSFMTPQARGPTRTTFPNSSDTGQAPPPQLAPGGSVGRLSLGGIEAKRVPLPQTWRVRDIVVPINPAPPSTPQGVRRGTGFSLQQTTPRAVGFSGRQTLTEEERKAIQDRRRSALREADTFFVGGVPGMSPSKPTPASSSSSGFAASNSSSPVKLTSNLFAIRSPVKPGQAADRRESTGDDEDELDTRSLLERMKETVEGMKRRRSMAPGGGLDSTPRPGREFSTPREIPSTPLPALFAAAAGPISVKREDTMNEPVEDKELKSAKDVPFSLLAPGAREELLTRRQSVVVLDHASTVPVVIDAASDDDMNVDEPSTEKTTTTKERPKARLLRSKKSAAEPEEAEVPIEEQESANLNLEPKTKARTGARRGTTPRVPTPQPEPEVDVREPDVHEPKLKVPSSRRTRTRTADPEETPVPPPVVAKRGSSRKATVEPEAPAAPARRGRKAIAEPEPEEGPEAKAVVRRGRKPAAAVIKEDGNEDAIVPAPSTVKRGTRKGASTPTTESTKGQPTSSKPATATKRGKKVSVDDEADPLAIEVPEDETPAPKAKGKKKVVAVKQEDELEDHAALPPPPSKKPARKATATKTPAAKSRAKKTPASAPATIEGEVDKENTPRSMSPATPELAEEGAVKVRVPRTRGTKAGGAGTSKTKVKVEDTQEVDEPARDTNTTKTPNKNYPKQGEKVGEFRSTAIDQLEQLTNPERGKDRARNTNTCIGSANDARVGSDGYASKRCCTSWRDDCGNENHQLNEFYFKLHQQILGDSIALAGDWSCKNFLLGVPKLMTTDKEEALTPSIEIVGGTGMLKHVVVKTPAFAQRPLMIMEKILIDMDDIPETLRKCALVNSFFRAVAQKRIFSTVELVHYDQYSPHPPHNQIKFLDVLNSAPHLALHVRSLQIRYVQTSQRNVVDWTAVFNEVNEPSDNMISSILPLLTNVRSISLVADQFHRWGTLCPNVRSALISSFHSSSITHLQLGNIDGIPLFTALAGCKSLEGLSLFGSTNATWGLPPSNVELLHQRKSCLKYLEVKEIPSFDNFVLHLLDPSMSPVNVLHLESLVIQARPGEGDTGIPQLIDASHRTLKYLALYQGNRYCGFPISAPTPLTHIPHLQRLDVRFILMKPLDPPSRSWLSNLLETIPPTSELKELNLTINILRLPVEAVSESDLRDWMSWADFAFDPTSKQVNGLDLIQFIIPRSEEDLAQKLSLVFEEDKQLEPLRRKGVLRVNLAVTHVTSCHKLPLFATRTSFQVQRSTATPMTAISMFETLQPAFPFEIMEKILIDVDDIPWTLEECALVNSTFRKIAQKRLFSTIELIHYDQHGGPHPPQSQINFLDVLNSTPHLALHVHTLKIRYEQTGSLEWEVVFDELNEPSDNAISRILPLLVNVRNFSLIADPFHVWHTLCPSVRSALISAFHSSSITHLEFNALDELPLFTIMAGCKSLESLSLTGTFGGDTAWGEVTPSTMEPVHQRRPCLKSLQMIQIPFLEDFVMRLLDPDTTPVNSWNLQNILVQGEPIGDHAGLVQLLDASHRTLRHLTLLQGDEYFGVPITAPVHPPLACLFQLQRLDLRFIFRAPLEYSNDNSPSHSWLSNFLATLPEQNEFSELNLMIEARRQEDISDLDLRKWMSWADFAFDPASKQICRLNLIQLIISSADRDFAQKLSLVFEEDEHLNFFGKETVLSPGKRRRAPSQGAELSLGDRTVSSGSIPFWESVTCFRALPLARRSPTPHFRSTACDPAPNASLGDDKASPKDAVQQTQEERERILQWARDIVKKYPYQPRKVRQEAARAKICCVPTRPSRKCEQLAATSHKWGRTQQPKCRVGIHLSITIYGIGPCPDKIER</sequence>
<feature type="compositionally biased region" description="Pro residues" evidence="1">
    <location>
        <begin position="211"/>
        <end position="226"/>
    </location>
</feature>
<feature type="compositionally biased region" description="Polar residues" evidence="1">
    <location>
        <begin position="890"/>
        <end position="909"/>
    </location>
</feature>
<accession>B0DZD2</accession>
<feature type="compositionally biased region" description="Polar residues" evidence="1">
    <location>
        <begin position="405"/>
        <end position="415"/>
    </location>
</feature>
<evidence type="ECO:0000313" key="2">
    <source>
        <dbReference type="EMBL" id="EDR00068.1"/>
    </source>
</evidence>
<feature type="compositionally biased region" description="Low complexity" evidence="1">
    <location>
        <begin position="973"/>
        <end position="996"/>
    </location>
</feature>
<feature type="region of interest" description="Disordered" evidence="1">
    <location>
        <begin position="2114"/>
        <end position="2139"/>
    </location>
</feature>
<feature type="compositionally biased region" description="Low complexity" evidence="1">
    <location>
        <begin position="1060"/>
        <end position="1072"/>
    </location>
</feature>
<dbReference type="InParanoid" id="B0DZD2"/>
<name>B0DZD2_LACBS</name>
<evidence type="ECO:0000256" key="1">
    <source>
        <dbReference type="SAM" id="MobiDB-lite"/>
    </source>
</evidence>
<feature type="compositionally biased region" description="Basic and acidic residues" evidence="1">
    <location>
        <begin position="492"/>
        <end position="512"/>
    </location>
</feature>
<feature type="region of interest" description="Disordered" evidence="1">
    <location>
        <begin position="698"/>
        <end position="1074"/>
    </location>
</feature>
<dbReference type="KEGG" id="lbc:LACBIDRAFT_334497"/>
<dbReference type="OrthoDB" id="6288785at2759"/>
<proteinExistence type="predicted"/>